<evidence type="ECO:0000313" key="2">
    <source>
        <dbReference type="EMBL" id="GAA0186383.1"/>
    </source>
</evidence>
<dbReference type="EMBL" id="BAABME010013293">
    <property type="protein sequence ID" value="GAA0186002.1"/>
    <property type="molecule type" value="Genomic_DNA"/>
</dbReference>
<accession>A0AAV3RZ44</accession>
<protein>
    <submittedName>
        <fullName evidence="2">Uncharacterized protein</fullName>
    </submittedName>
</protein>
<sequence length="76" mass="8182">MDLRVGLDPLLGLTEHHGSLVDEVVSLVFWVTVDLLGRVLALRMIPAQILVLQAPPEVPPRVSNLAASFVLSSVSL</sequence>
<evidence type="ECO:0000313" key="1">
    <source>
        <dbReference type="EMBL" id="GAA0186002.1"/>
    </source>
</evidence>
<organism evidence="2 3">
    <name type="scientific">Lithospermum erythrorhizon</name>
    <name type="common">Purple gromwell</name>
    <name type="synonym">Lithospermum officinale var. erythrorhizon</name>
    <dbReference type="NCBI Taxonomy" id="34254"/>
    <lineage>
        <taxon>Eukaryota</taxon>
        <taxon>Viridiplantae</taxon>
        <taxon>Streptophyta</taxon>
        <taxon>Embryophyta</taxon>
        <taxon>Tracheophyta</taxon>
        <taxon>Spermatophyta</taxon>
        <taxon>Magnoliopsida</taxon>
        <taxon>eudicotyledons</taxon>
        <taxon>Gunneridae</taxon>
        <taxon>Pentapetalae</taxon>
        <taxon>asterids</taxon>
        <taxon>lamiids</taxon>
        <taxon>Boraginales</taxon>
        <taxon>Boraginaceae</taxon>
        <taxon>Boraginoideae</taxon>
        <taxon>Lithospermeae</taxon>
        <taxon>Lithospermum</taxon>
    </lineage>
</organism>
<proteinExistence type="predicted"/>
<reference evidence="2 3" key="1">
    <citation type="submission" date="2024-01" db="EMBL/GenBank/DDBJ databases">
        <title>The complete chloroplast genome sequence of Lithospermum erythrorhizon: insights into the phylogenetic relationship among Boraginaceae species and the maternal lineages of purple gromwells.</title>
        <authorList>
            <person name="Okada T."/>
            <person name="Watanabe K."/>
        </authorList>
    </citation>
    <scope>NUCLEOTIDE SEQUENCE [LARGE SCALE GENOMIC DNA]</scope>
</reference>
<dbReference type="Proteomes" id="UP001454036">
    <property type="component" value="Unassembled WGS sequence"/>
</dbReference>
<dbReference type="EMBL" id="BAABME010013642">
    <property type="protein sequence ID" value="GAA0186383.1"/>
    <property type="molecule type" value="Genomic_DNA"/>
</dbReference>
<evidence type="ECO:0000313" key="3">
    <source>
        <dbReference type="Proteomes" id="UP001454036"/>
    </source>
</evidence>
<gene>
    <name evidence="1" type="ORF">LIER_33290</name>
    <name evidence="2" type="ORF">LIER_33671</name>
</gene>
<name>A0AAV3RZ44_LITER</name>
<keyword evidence="3" id="KW-1185">Reference proteome</keyword>
<comment type="caution">
    <text evidence="2">The sequence shown here is derived from an EMBL/GenBank/DDBJ whole genome shotgun (WGS) entry which is preliminary data.</text>
</comment>
<dbReference type="AlphaFoldDB" id="A0AAV3RZ44"/>